<dbReference type="AlphaFoldDB" id="A0AA45WNU1"/>
<evidence type="ECO:0000313" key="2">
    <source>
        <dbReference type="Proteomes" id="UP001157946"/>
    </source>
</evidence>
<accession>A0AA45WNU1</accession>
<comment type="caution">
    <text evidence="1">The sequence shown here is derived from an EMBL/GenBank/DDBJ whole genome shotgun (WGS) entry which is preliminary data.</text>
</comment>
<proteinExistence type="predicted"/>
<dbReference type="EMBL" id="FXTU01000003">
    <property type="protein sequence ID" value="SMP19074.1"/>
    <property type="molecule type" value="Genomic_DNA"/>
</dbReference>
<protein>
    <submittedName>
        <fullName evidence="1">Uncharacterized protein</fullName>
    </submittedName>
</protein>
<keyword evidence="2" id="KW-1185">Reference proteome</keyword>
<dbReference type="Proteomes" id="UP001157946">
    <property type="component" value="Unassembled WGS sequence"/>
</dbReference>
<sequence length="40" mass="4813">MQQFFVGTVQQYEESLYRNEREYYPDDVPPLNPSKQNACK</sequence>
<name>A0AA45WNU1_9BACL</name>
<reference evidence="1" key="1">
    <citation type="submission" date="2017-05" db="EMBL/GenBank/DDBJ databases">
        <authorList>
            <person name="Varghese N."/>
            <person name="Submissions S."/>
        </authorList>
    </citation>
    <scope>NUCLEOTIDE SEQUENCE</scope>
    <source>
        <strain evidence="1">DSM 45262</strain>
    </source>
</reference>
<gene>
    <name evidence="1" type="ORF">SAMN06265361_103252</name>
</gene>
<evidence type="ECO:0000313" key="1">
    <source>
        <dbReference type="EMBL" id="SMP19074.1"/>
    </source>
</evidence>
<organism evidence="1 2">
    <name type="scientific">Laceyella tengchongensis</name>
    <dbReference type="NCBI Taxonomy" id="574699"/>
    <lineage>
        <taxon>Bacteria</taxon>
        <taxon>Bacillati</taxon>
        <taxon>Bacillota</taxon>
        <taxon>Bacilli</taxon>
        <taxon>Bacillales</taxon>
        <taxon>Thermoactinomycetaceae</taxon>
        <taxon>Laceyella</taxon>
    </lineage>
</organism>